<reference evidence="1" key="1">
    <citation type="submission" date="2020-05" db="EMBL/GenBank/DDBJ databases">
        <authorList>
            <person name="Chiriac C."/>
            <person name="Salcher M."/>
            <person name="Ghai R."/>
            <person name="Kavagutti S V."/>
        </authorList>
    </citation>
    <scope>NUCLEOTIDE SEQUENCE</scope>
</reference>
<protein>
    <submittedName>
        <fullName evidence="1">Unannotated protein</fullName>
    </submittedName>
</protein>
<name>A0A6J6BB75_9ZZZZ</name>
<sequence>MKTIIAVILCWIALGSAHPAAASGESLGSISHIHNVRVLGQKILLGTHEGLYILNGENDITKASPENFDVMGLSIDGSRIYASGHPGAGSSLPNPIGLLLSTNTGKSWKKVSLQGKVDFHLLESAGAELYGADSQSGDLFYSNNAGRSWSNRGKNTFSEIAINPMKKREALAIREGALIWSKDSFKSELKLPSKLKFSQIEWNKKFLLASSGSKLLASVDQGRTWKTHFTFSAAIGTITQSSELIVVITGSQVWKSSDGGKSFAQFI</sequence>
<dbReference type="Gene3D" id="2.130.10.10">
    <property type="entry name" value="YVTN repeat-like/Quinoprotein amine dehydrogenase"/>
    <property type="match status" value="1"/>
</dbReference>
<accession>A0A6J6BB75</accession>
<dbReference type="EMBL" id="CAEZSH010000036">
    <property type="protein sequence ID" value="CAB4535649.1"/>
    <property type="molecule type" value="Genomic_DNA"/>
</dbReference>
<gene>
    <name evidence="1" type="ORF">UFOPK1410_00439</name>
</gene>
<dbReference type="SUPFAM" id="SSF110296">
    <property type="entry name" value="Oligoxyloglucan reducing end-specific cellobiohydrolase"/>
    <property type="match status" value="1"/>
</dbReference>
<organism evidence="1">
    <name type="scientific">freshwater metagenome</name>
    <dbReference type="NCBI Taxonomy" id="449393"/>
    <lineage>
        <taxon>unclassified sequences</taxon>
        <taxon>metagenomes</taxon>
        <taxon>ecological metagenomes</taxon>
    </lineage>
</organism>
<dbReference type="AlphaFoldDB" id="A0A6J6BB75"/>
<proteinExistence type="predicted"/>
<dbReference type="InterPro" id="IPR015943">
    <property type="entry name" value="WD40/YVTN_repeat-like_dom_sf"/>
</dbReference>
<evidence type="ECO:0000313" key="1">
    <source>
        <dbReference type="EMBL" id="CAB4535649.1"/>
    </source>
</evidence>